<organism evidence="2 3">
    <name type="scientific">Pelosinus fermentans B4</name>
    <dbReference type="NCBI Taxonomy" id="1149862"/>
    <lineage>
        <taxon>Bacteria</taxon>
        <taxon>Bacillati</taxon>
        <taxon>Bacillota</taxon>
        <taxon>Negativicutes</taxon>
        <taxon>Selenomonadales</taxon>
        <taxon>Sporomusaceae</taxon>
        <taxon>Pelosinus</taxon>
    </lineage>
</organism>
<dbReference type="AlphaFoldDB" id="I8RMA8"/>
<dbReference type="RefSeq" id="WP_007932044.1">
    <property type="nucleotide sequence ID" value="NZ_AKVJ01000011.1"/>
</dbReference>
<feature type="transmembrane region" description="Helical" evidence="1">
    <location>
        <begin position="12"/>
        <end position="37"/>
    </location>
</feature>
<proteinExistence type="predicted"/>
<accession>I8RMA8</accession>
<name>I8RMA8_9FIRM</name>
<dbReference type="Proteomes" id="UP000004324">
    <property type="component" value="Unassembled WGS sequence"/>
</dbReference>
<evidence type="ECO:0000256" key="1">
    <source>
        <dbReference type="SAM" id="Phobius"/>
    </source>
</evidence>
<gene>
    <name evidence="2" type="ORF">FB4_0181</name>
</gene>
<dbReference type="EMBL" id="AKVJ01000011">
    <property type="protein sequence ID" value="EIW19930.1"/>
    <property type="molecule type" value="Genomic_DNA"/>
</dbReference>
<keyword evidence="3" id="KW-1185">Reference proteome</keyword>
<keyword evidence="1" id="KW-0472">Membrane</keyword>
<evidence type="ECO:0000313" key="2">
    <source>
        <dbReference type="EMBL" id="EIW19930.1"/>
    </source>
</evidence>
<keyword evidence="1" id="KW-0812">Transmembrane</keyword>
<evidence type="ECO:0000313" key="3">
    <source>
        <dbReference type="Proteomes" id="UP000004324"/>
    </source>
</evidence>
<protein>
    <submittedName>
        <fullName evidence="2">Uncharacterized protein</fullName>
    </submittedName>
</protein>
<keyword evidence="1" id="KW-1133">Transmembrane helix</keyword>
<comment type="caution">
    <text evidence="2">The sequence shown here is derived from an EMBL/GenBank/DDBJ whole genome shotgun (WGS) entry which is preliminary data.</text>
</comment>
<reference evidence="2 3" key="1">
    <citation type="journal article" date="2012" name="J. Bacteriol.">
        <title>Draft Genome Sequences for Two Metal-Reducing Pelosinus fermentans Strains Isolated from a Cr(VI)-Contaminated Site and for Type Strain R7.</title>
        <authorList>
            <person name="Brown S.D."/>
            <person name="Podar M."/>
            <person name="Klingeman D.M."/>
            <person name="Johnson C.M."/>
            <person name="Yang Z.K."/>
            <person name="Utturkar S.M."/>
            <person name="Land M.L."/>
            <person name="Mosher J.J."/>
            <person name="Hurt R.A.Jr."/>
            <person name="Phelps T.J."/>
            <person name="Palumbo A.V."/>
            <person name="Arkin A.P."/>
            <person name="Hazen T.C."/>
            <person name="Elias D.A."/>
        </authorList>
    </citation>
    <scope>NUCLEOTIDE SEQUENCE [LARGE SCALE GENOMIC DNA]</scope>
    <source>
        <strain evidence="2 3">B4</strain>
    </source>
</reference>
<sequence>MNDIILTIAYGVALGIGIYKVVAIVTATLFTIAAELWQYRGR</sequence>
<dbReference type="PATRIC" id="fig|1149862.3.peg.1078"/>